<protein>
    <submittedName>
        <fullName evidence="1">Uncharacterized protein</fullName>
    </submittedName>
</protein>
<dbReference type="AlphaFoldDB" id="M6VI81"/>
<organism evidence="1 2">
    <name type="scientific">Leptospira santarosai str. CBC1416</name>
    <dbReference type="NCBI Taxonomy" id="1193059"/>
    <lineage>
        <taxon>Bacteria</taxon>
        <taxon>Pseudomonadati</taxon>
        <taxon>Spirochaetota</taxon>
        <taxon>Spirochaetia</taxon>
        <taxon>Leptospirales</taxon>
        <taxon>Leptospiraceae</taxon>
        <taxon>Leptospira</taxon>
    </lineage>
</organism>
<dbReference type="Proteomes" id="UP000012149">
    <property type="component" value="Unassembled WGS sequence"/>
</dbReference>
<accession>M6VI81</accession>
<evidence type="ECO:0000313" key="2">
    <source>
        <dbReference type="Proteomes" id="UP000012149"/>
    </source>
</evidence>
<reference evidence="1 2" key="1">
    <citation type="submission" date="2013-01" db="EMBL/GenBank/DDBJ databases">
        <authorList>
            <person name="Harkins D.M."/>
            <person name="Durkin A.S."/>
            <person name="Brinkac L.M."/>
            <person name="Haft D.H."/>
            <person name="Selengut J.D."/>
            <person name="Sanka R."/>
            <person name="DePew J."/>
            <person name="Purushe J."/>
            <person name="Matthias M.A."/>
            <person name="Vinetz J.M."/>
            <person name="Sutton G.G."/>
            <person name="Nierman W.C."/>
            <person name="Fouts D.E."/>
        </authorList>
    </citation>
    <scope>NUCLEOTIDE SEQUENCE [LARGE SCALE GENOMIC DNA]</scope>
    <source>
        <strain evidence="1 2">CBC1416</strain>
    </source>
</reference>
<evidence type="ECO:0000313" key="1">
    <source>
        <dbReference type="EMBL" id="EMO56520.1"/>
    </source>
</evidence>
<gene>
    <name evidence="1" type="ORF">LEP1GSC161_0139</name>
</gene>
<name>M6VI81_9LEPT</name>
<dbReference type="EMBL" id="AKWE02000171">
    <property type="protein sequence ID" value="EMO56520.1"/>
    <property type="molecule type" value="Genomic_DNA"/>
</dbReference>
<proteinExistence type="predicted"/>
<comment type="caution">
    <text evidence="1">The sequence shown here is derived from an EMBL/GenBank/DDBJ whole genome shotgun (WGS) entry which is preliminary data.</text>
</comment>
<sequence length="100" mass="12064">MFGRFERKESFYEFHFYDENPMKTTSFLFLFETFRVGRKTKTPISGSVVFVLSIGVRFRTLWEIASYHLIVLLKMWEFPQITSLWQLISLWDGFSVYEVL</sequence>